<proteinExistence type="predicted"/>
<dbReference type="VEuPathDB" id="TrichDB:TVAG_340630"/>
<dbReference type="KEGG" id="tva:4774178"/>
<name>A2DTM2_TRIV3</name>
<dbReference type="RefSeq" id="XP_001328392.1">
    <property type="nucleotide sequence ID" value="XM_001328357.1"/>
</dbReference>
<reference evidence="2" key="1">
    <citation type="submission" date="2006-10" db="EMBL/GenBank/DDBJ databases">
        <authorList>
            <person name="Amadeo P."/>
            <person name="Zhao Q."/>
            <person name="Wortman J."/>
            <person name="Fraser-Liggett C."/>
            <person name="Carlton J."/>
        </authorList>
    </citation>
    <scope>NUCLEOTIDE SEQUENCE</scope>
    <source>
        <strain evidence="2">G3</strain>
    </source>
</reference>
<evidence type="ECO:0000256" key="1">
    <source>
        <dbReference type="SAM" id="MobiDB-lite"/>
    </source>
</evidence>
<evidence type="ECO:0008006" key="4">
    <source>
        <dbReference type="Google" id="ProtNLM"/>
    </source>
</evidence>
<gene>
    <name evidence="2" type="ORF">TVAG_340630</name>
</gene>
<feature type="region of interest" description="Disordered" evidence="1">
    <location>
        <begin position="274"/>
        <end position="303"/>
    </location>
</feature>
<dbReference type="Proteomes" id="UP000001542">
    <property type="component" value="Unassembled WGS sequence"/>
</dbReference>
<keyword evidence="3" id="KW-1185">Reference proteome</keyword>
<dbReference type="Gene3D" id="3.10.20.90">
    <property type="entry name" value="Phosphatidylinositol 3-kinase Catalytic Subunit, Chain A, domain 1"/>
    <property type="match status" value="1"/>
</dbReference>
<dbReference type="InParanoid" id="A2DTM2"/>
<dbReference type="EMBL" id="DS113245">
    <property type="protein sequence ID" value="EAY16169.1"/>
    <property type="molecule type" value="Genomic_DNA"/>
</dbReference>
<protein>
    <recommendedName>
        <fullName evidence="4">Ubiquitin-like domain-containing protein</fullName>
    </recommendedName>
</protein>
<feature type="compositionally biased region" description="Acidic residues" evidence="1">
    <location>
        <begin position="277"/>
        <end position="303"/>
    </location>
</feature>
<dbReference type="AlphaFoldDB" id="A2DTM2"/>
<organism evidence="2 3">
    <name type="scientific">Trichomonas vaginalis (strain ATCC PRA-98 / G3)</name>
    <dbReference type="NCBI Taxonomy" id="412133"/>
    <lineage>
        <taxon>Eukaryota</taxon>
        <taxon>Metamonada</taxon>
        <taxon>Parabasalia</taxon>
        <taxon>Trichomonadida</taxon>
        <taxon>Trichomonadidae</taxon>
        <taxon>Trichomonas</taxon>
    </lineage>
</organism>
<accession>A2DTM2</accession>
<evidence type="ECO:0000313" key="3">
    <source>
        <dbReference type="Proteomes" id="UP000001542"/>
    </source>
</evidence>
<feature type="region of interest" description="Disordered" evidence="1">
    <location>
        <begin position="87"/>
        <end position="115"/>
    </location>
</feature>
<reference evidence="2" key="2">
    <citation type="journal article" date="2007" name="Science">
        <title>Draft genome sequence of the sexually transmitted pathogen Trichomonas vaginalis.</title>
        <authorList>
            <person name="Carlton J.M."/>
            <person name="Hirt R.P."/>
            <person name="Silva J.C."/>
            <person name="Delcher A.L."/>
            <person name="Schatz M."/>
            <person name="Zhao Q."/>
            <person name="Wortman J.R."/>
            <person name="Bidwell S.L."/>
            <person name="Alsmark U.C.M."/>
            <person name="Besteiro S."/>
            <person name="Sicheritz-Ponten T."/>
            <person name="Noel C.J."/>
            <person name="Dacks J.B."/>
            <person name="Foster P.G."/>
            <person name="Simillion C."/>
            <person name="Van de Peer Y."/>
            <person name="Miranda-Saavedra D."/>
            <person name="Barton G.J."/>
            <person name="Westrop G.D."/>
            <person name="Mueller S."/>
            <person name="Dessi D."/>
            <person name="Fiori P.L."/>
            <person name="Ren Q."/>
            <person name="Paulsen I."/>
            <person name="Zhang H."/>
            <person name="Bastida-Corcuera F.D."/>
            <person name="Simoes-Barbosa A."/>
            <person name="Brown M.T."/>
            <person name="Hayes R.D."/>
            <person name="Mukherjee M."/>
            <person name="Okumura C.Y."/>
            <person name="Schneider R."/>
            <person name="Smith A.J."/>
            <person name="Vanacova S."/>
            <person name="Villalvazo M."/>
            <person name="Haas B.J."/>
            <person name="Pertea M."/>
            <person name="Feldblyum T.V."/>
            <person name="Utterback T.R."/>
            <person name="Shu C.L."/>
            <person name="Osoegawa K."/>
            <person name="de Jong P.J."/>
            <person name="Hrdy I."/>
            <person name="Horvathova L."/>
            <person name="Zubacova Z."/>
            <person name="Dolezal P."/>
            <person name="Malik S.B."/>
            <person name="Logsdon J.M. Jr."/>
            <person name="Henze K."/>
            <person name="Gupta A."/>
            <person name="Wang C.C."/>
            <person name="Dunne R.L."/>
            <person name="Upcroft J.A."/>
            <person name="Upcroft P."/>
            <person name="White O."/>
            <person name="Salzberg S.L."/>
            <person name="Tang P."/>
            <person name="Chiu C.-H."/>
            <person name="Lee Y.-S."/>
            <person name="Embley T.M."/>
            <person name="Coombs G.H."/>
            <person name="Mottram J.C."/>
            <person name="Tachezy J."/>
            <person name="Fraser-Liggett C.M."/>
            <person name="Johnson P.J."/>
        </authorList>
    </citation>
    <scope>NUCLEOTIDE SEQUENCE [LARGE SCALE GENOMIC DNA]</scope>
    <source>
        <strain evidence="2">G3</strain>
    </source>
</reference>
<sequence>MTEDKIDVIFCDRFLLKHIITGFSMTEPIRNAFRELSTAYSLDEEQITLVFMGQPVDPDSTLNDIEYFKDALIFVESNETFEVEGFATEPIEEEEATDTDSNGYGEHNDDDVTERDFSHSPIQEILDRGQETKKYPVMVTLSPLERNERSENIANNGQLIECFITQPDIIEGIIASLINPEYTEKLHDNKAILENFLARYKHLPQEIEPITPHGYISAEQFNILRRICRGDQQARDLLQETLESQRRNNHHDNDHDDPLSMFMGLLNNFRGRRNYSDDDNDDYDDPDDDADSADIDDDFDEIY</sequence>
<dbReference type="VEuPathDB" id="TrichDB:TVAGG3_1037960"/>
<evidence type="ECO:0000313" key="2">
    <source>
        <dbReference type="EMBL" id="EAY16169.1"/>
    </source>
</evidence>